<accession>A0A6M4H9Y4</accession>
<dbReference type="PANTHER" id="PTHR43592">
    <property type="entry name" value="CAAX AMINO TERMINAL PROTEASE"/>
    <property type="match status" value="1"/>
</dbReference>
<evidence type="ECO:0000313" key="4">
    <source>
        <dbReference type="Proteomes" id="UP000503096"/>
    </source>
</evidence>
<organism evidence="3 4">
    <name type="scientific">Usitatibacter palustris</name>
    <dbReference type="NCBI Taxonomy" id="2732487"/>
    <lineage>
        <taxon>Bacteria</taxon>
        <taxon>Pseudomonadati</taxon>
        <taxon>Pseudomonadota</taxon>
        <taxon>Betaproteobacteria</taxon>
        <taxon>Nitrosomonadales</taxon>
        <taxon>Usitatibacteraceae</taxon>
        <taxon>Usitatibacter</taxon>
    </lineage>
</organism>
<dbReference type="KEGG" id="upl:DSM104440_03424"/>
<dbReference type="EMBL" id="CP053073">
    <property type="protein sequence ID" value="QJR16589.1"/>
    <property type="molecule type" value="Genomic_DNA"/>
</dbReference>
<dbReference type="GO" id="GO:0080120">
    <property type="term" value="P:CAAX-box protein maturation"/>
    <property type="evidence" value="ECO:0007669"/>
    <property type="project" value="UniProtKB-ARBA"/>
</dbReference>
<feature type="transmembrane region" description="Helical" evidence="1">
    <location>
        <begin position="52"/>
        <end position="72"/>
    </location>
</feature>
<dbReference type="AlphaFoldDB" id="A0A6M4H9Y4"/>
<keyword evidence="1" id="KW-0812">Transmembrane</keyword>
<feature type="transmembrane region" description="Helical" evidence="1">
    <location>
        <begin position="125"/>
        <end position="150"/>
    </location>
</feature>
<dbReference type="Pfam" id="PF02517">
    <property type="entry name" value="Rce1-like"/>
    <property type="match status" value="1"/>
</dbReference>
<evidence type="ECO:0000259" key="2">
    <source>
        <dbReference type="Pfam" id="PF02517"/>
    </source>
</evidence>
<keyword evidence="1" id="KW-1133">Transmembrane helix</keyword>
<keyword evidence="1" id="KW-0472">Membrane</keyword>
<feature type="transmembrane region" description="Helical" evidence="1">
    <location>
        <begin position="162"/>
        <end position="182"/>
    </location>
</feature>
<gene>
    <name evidence="3" type="ORF">DSM104440_03424</name>
</gene>
<name>A0A6M4H9Y4_9PROT</name>
<evidence type="ECO:0000313" key="3">
    <source>
        <dbReference type="EMBL" id="QJR16589.1"/>
    </source>
</evidence>
<reference evidence="3 4" key="1">
    <citation type="submission" date="2020-04" db="EMBL/GenBank/DDBJ databases">
        <title>Usitatibacter rugosus gen. nov., sp. nov. and Usitatibacter palustris sp. nov., novel members of Usitatibacteraceae fam. nov. within the order Nitrosomonadales isolated from soil.</title>
        <authorList>
            <person name="Huber K.J."/>
            <person name="Neumann-Schaal M."/>
            <person name="Geppert A."/>
            <person name="Luckner M."/>
            <person name="Wanner G."/>
            <person name="Overmann J."/>
        </authorList>
    </citation>
    <scope>NUCLEOTIDE SEQUENCE [LARGE SCALE GENOMIC DNA]</scope>
    <source>
        <strain evidence="3 4">Swamp67</strain>
    </source>
</reference>
<dbReference type="InParanoid" id="A0A6M4H9Y4"/>
<dbReference type="Proteomes" id="UP000503096">
    <property type="component" value="Chromosome"/>
</dbReference>
<dbReference type="GO" id="GO:0004175">
    <property type="term" value="F:endopeptidase activity"/>
    <property type="evidence" value="ECO:0007669"/>
    <property type="project" value="UniProtKB-ARBA"/>
</dbReference>
<sequence length="192" mass="21393">MVSVAKVAIPFAVLGALFLYFQIEGGTADLYGKLPLATDAAAIERRYYTTIGLLYAVVITMIAAPIVEEIVFRGFLYGAWEREWGWIRAMLATSLCFALAHPGAMIRTFLGSVVFVCLLRRTGSLWSPICAHMIYNTLVTWPLLGHVIVVRSHDGIERAESWILEFVCLAFVVVALPIYVWIARTKRTPEAP</sequence>
<proteinExistence type="predicted"/>
<dbReference type="InterPro" id="IPR003675">
    <property type="entry name" value="Rce1/LyrA-like_dom"/>
</dbReference>
<keyword evidence="4" id="KW-1185">Reference proteome</keyword>
<dbReference type="PANTHER" id="PTHR43592:SF15">
    <property type="entry name" value="CAAX AMINO TERMINAL PROTEASE FAMILY PROTEIN"/>
    <property type="match status" value="1"/>
</dbReference>
<evidence type="ECO:0000256" key="1">
    <source>
        <dbReference type="SAM" id="Phobius"/>
    </source>
</evidence>
<feature type="domain" description="CAAX prenyl protease 2/Lysostaphin resistance protein A-like" evidence="2">
    <location>
        <begin position="52"/>
        <end position="137"/>
    </location>
</feature>
<protein>
    <recommendedName>
        <fullName evidence="2">CAAX prenyl protease 2/Lysostaphin resistance protein A-like domain-containing protein</fullName>
    </recommendedName>
</protein>
<feature type="transmembrane region" description="Helical" evidence="1">
    <location>
        <begin position="84"/>
        <end position="105"/>
    </location>
</feature>